<dbReference type="SMART" id="SM00368">
    <property type="entry name" value="LRR_RI"/>
    <property type="match status" value="4"/>
</dbReference>
<dbReference type="Proteomes" id="UP001159405">
    <property type="component" value="Unassembled WGS sequence"/>
</dbReference>
<dbReference type="PANTHER" id="PTHR24114">
    <property type="entry name" value="LEUCINE RICH REPEAT FAMILY PROTEIN"/>
    <property type="match status" value="1"/>
</dbReference>
<feature type="compositionally biased region" description="Low complexity" evidence="1">
    <location>
        <begin position="272"/>
        <end position="294"/>
    </location>
</feature>
<evidence type="ECO:0000313" key="2">
    <source>
        <dbReference type="EMBL" id="CAH3157669.1"/>
    </source>
</evidence>
<name>A0ABN8Q6M8_9CNID</name>
<gene>
    <name evidence="2" type="ORF">PLOB_00002377</name>
</gene>
<evidence type="ECO:0000313" key="3">
    <source>
        <dbReference type="Proteomes" id="UP001159405"/>
    </source>
</evidence>
<comment type="caution">
    <text evidence="2">The sequence shown here is derived from an EMBL/GenBank/DDBJ whole genome shotgun (WGS) entry which is preliminary data.</text>
</comment>
<dbReference type="Gene3D" id="3.80.10.10">
    <property type="entry name" value="Ribonuclease Inhibitor"/>
    <property type="match status" value="2"/>
</dbReference>
<evidence type="ECO:0000256" key="1">
    <source>
        <dbReference type="SAM" id="MobiDB-lite"/>
    </source>
</evidence>
<sequence>MSPVRHGQRDMPVKKTKKKKSGKKSAKKGLKGLQSIAEVLKSLRQQYETKSKDSNSYPHPDVKKLINHHADNNSLLAKFILTPGPSDELPVKVPPLLTAIRSTRYVHVKELYIWDIPMKHEDISTLALFLEQSIYPIQYLELMECSIDSYGVNRLARSICMSNLTALLLDYNKFGDAGCDGLCRGLYGNRTLLRLSLCYCNLGPSSGEVLGKTVSYTAIRDLYLDGNALECEGVIELIKLFADSAEMEAIERAEKKEAQIVETNTLSIPGISSAMSSVSRPTSSVSVKSKPGSARSRLSSVGKKGKKGKRKKSGKKKEPPPPPPVGPWIQKLHLLDNGIDAQGVGSTLGPVMCMKMFRKLITHSETLQELDLDDNLIGDLGGREVLEALMDRKEAGLNNLKVNVTHRMNSTTFAAIIKLGSGLKKKAKKKKGKPGKVRIQLKQECSTNRGYVKSK</sequence>
<evidence type="ECO:0008006" key="4">
    <source>
        <dbReference type="Google" id="ProtNLM"/>
    </source>
</evidence>
<dbReference type="InterPro" id="IPR032675">
    <property type="entry name" value="LRR_dom_sf"/>
</dbReference>
<reference evidence="2 3" key="1">
    <citation type="submission" date="2022-05" db="EMBL/GenBank/DDBJ databases">
        <authorList>
            <consortium name="Genoscope - CEA"/>
            <person name="William W."/>
        </authorList>
    </citation>
    <scope>NUCLEOTIDE SEQUENCE [LARGE SCALE GENOMIC DNA]</scope>
</reference>
<dbReference type="Pfam" id="PF13516">
    <property type="entry name" value="LRR_6"/>
    <property type="match status" value="2"/>
</dbReference>
<accession>A0ABN8Q6M8</accession>
<dbReference type="EMBL" id="CALNXK010000108">
    <property type="protein sequence ID" value="CAH3157669.1"/>
    <property type="molecule type" value="Genomic_DNA"/>
</dbReference>
<proteinExistence type="predicted"/>
<keyword evidence="3" id="KW-1185">Reference proteome</keyword>
<dbReference type="PROSITE" id="PS51450">
    <property type="entry name" value="LRR"/>
    <property type="match status" value="1"/>
</dbReference>
<dbReference type="InterPro" id="IPR001611">
    <property type="entry name" value="Leu-rich_rpt"/>
</dbReference>
<feature type="compositionally biased region" description="Basic residues" evidence="1">
    <location>
        <begin position="14"/>
        <end position="30"/>
    </location>
</feature>
<dbReference type="SUPFAM" id="SSF52047">
    <property type="entry name" value="RNI-like"/>
    <property type="match status" value="1"/>
</dbReference>
<protein>
    <recommendedName>
        <fullName evidence="4">Leucine rich repeat containing 71</fullName>
    </recommendedName>
</protein>
<feature type="region of interest" description="Disordered" evidence="1">
    <location>
        <begin position="1"/>
        <end position="33"/>
    </location>
</feature>
<feature type="compositionally biased region" description="Basic residues" evidence="1">
    <location>
        <begin position="303"/>
        <end position="315"/>
    </location>
</feature>
<organism evidence="2 3">
    <name type="scientific">Porites lobata</name>
    <dbReference type="NCBI Taxonomy" id="104759"/>
    <lineage>
        <taxon>Eukaryota</taxon>
        <taxon>Metazoa</taxon>
        <taxon>Cnidaria</taxon>
        <taxon>Anthozoa</taxon>
        <taxon>Hexacorallia</taxon>
        <taxon>Scleractinia</taxon>
        <taxon>Fungiina</taxon>
        <taxon>Poritidae</taxon>
        <taxon>Porites</taxon>
    </lineage>
</organism>
<dbReference type="InterPro" id="IPR052394">
    <property type="entry name" value="LRR-containing"/>
</dbReference>
<dbReference type="PANTHER" id="PTHR24114:SF2">
    <property type="entry name" value="F-BOX DOMAIN-CONTAINING PROTEIN-RELATED"/>
    <property type="match status" value="1"/>
</dbReference>
<feature type="region of interest" description="Disordered" evidence="1">
    <location>
        <begin position="272"/>
        <end position="329"/>
    </location>
</feature>